<dbReference type="EMBL" id="AP022870">
    <property type="protein sequence ID" value="BCB82569.1"/>
    <property type="molecule type" value="Genomic_DNA"/>
</dbReference>
<reference evidence="3 4" key="2">
    <citation type="submission" date="2020-03" db="EMBL/GenBank/DDBJ databases">
        <authorList>
            <person name="Ichikawa N."/>
            <person name="Kimura A."/>
            <person name="Kitahashi Y."/>
            <person name="Uohara A."/>
        </authorList>
    </citation>
    <scope>NUCLEOTIDE SEQUENCE [LARGE SCALE GENOMIC DNA]</scope>
    <source>
        <strain evidence="3 4">NBRC 107702</strain>
    </source>
</reference>
<evidence type="ECO:0000313" key="4">
    <source>
        <dbReference type="Proteomes" id="UP000502508"/>
    </source>
</evidence>
<feature type="domain" description="DUF397" evidence="2">
    <location>
        <begin position="44"/>
        <end position="96"/>
    </location>
</feature>
<evidence type="ECO:0000313" key="3">
    <source>
        <dbReference type="EMBL" id="BCB82569.1"/>
    </source>
</evidence>
<reference evidence="3 4" key="1">
    <citation type="submission" date="2020-03" db="EMBL/GenBank/DDBJ databases">
        <title>Whole genome shotgun sequence of Phytohabitans flavus NBRC 107702.</title>
        <authorList>
            <person name="Komaki H."/>
            <person name="Tamura T."/>
        </authorList>
    </citation>
    <scope>NUCLEOTIDE SEQUENCE [LARGE SCALE GENOMIC DNA]</scope>
    <source>
        <strain evidence="3 4">NBRC 107702</strain>
    </source>
</reference>
<feature type="region of interest" description="Disordered" evidence="1">
    <location>
        <begin position="1"/>
        <end position="34"/>
    </location>
</feature>
<gene>
    <name evidence="3" type="ORF">Pflav_089790</name>
</gene>
<dbReference type="InterPro" id="IPR007278">
    <property type="entry name" value="DUF397"/>
</dbReference>
<proteinExistence type="predicted"/>
<dbReference type="Pfam" id="PF04149">
    <property type="entry name" value="DUF397"/>
    <property type="match status" value="1"/>
</dbReference>
<evidence type="ECO:0000259" key="2">
    <source>
        <dbReference type="Pfam" id="PF04149"/>
    </source>
</evidence>
<organism evidence="3 4">
    <name type="scientific">Phytohabitans flavus</name>
    <dbReference type="NCBI Taxonomy" id="1076124"/>
    <lineage>
        <taxon>Bacteria</taxon>
        <taxon>Bacillati</taxon>
        <taxon>Actinomycetota</taxon>
        <taxon>Actinomycetes</taxon>
        <taxon>Micromonosporales</taxon>
        <taxon>Micromonosporaceae</taxon>
    </lineage>
</organism>
<name>A0A6F8Y961_9ACTN</name>
<sequence length="106" mass="11590">MSPKRGSASHTGIGWHTGHRHGGHAGYPQQALQREGVLMSNETSWIMSSRSTGNGGSCVEARRNEGLIEVRNSKARDAGTVVFTTEEWDSFLFGAKRGEFDQLLVD</sequence>
<accession>A0A6F8Y961</accession>
<evidence type="ECO:0000256" key="1">
    <source>
        <dbReference type="SAM" id="MobiDB-lite"/>
    </source>
</evidence>
<dbReference type="KEGG" id="pfla:Pflav_089790"/>
<dbReference type="AlphaFoldDB" id="A0A6F8Y961"/>
<keyword evidence="4" id="KW-1185">Reference proteome</keyword>
<protein>
    <recommendedName>
        <fullName evidence="2">DUF397 domain-containing protein</fullName>
    </recommendedName>
</protein>
<dbReference type="Proteomes" id="UP000502508">
    <property type="component" value="Chromosome"/>
</dbReference>